<feature type="domain" description="PE-PPE" evidence="3">
    <location>
        <begin position="94"/>
        <end position="311"/>
    </location>
</feature>
<proteinExistence type="predicted"/>
<organism evidence="4 5">
    <name type="scientific">Mycolicibacterium gilvum</name>
    <dbReference type="NCBI Taxonomy" id="1804"/>
    <lineage>
        <taxon>Bacteria</taxon>
        <taxon>Bacillati</taxon>
        <taxon>Actinomycetota</taxon>
        <taxon>Actinomycetes</taxon>
        <taxon>Mycobacteriales</taxon>
        <taxon>Mycobacteriaceae</taxon>
        <taxon>Mycolicibacterium</taxon>
    </lineage>
</organism>
<evidence type="ECO:0000313" key="5">
    <source>
        <dbReference type="Proteomes" id="UP000254291"/>
    </source>
</evidence>
<evidence type="ECO:0000256" key="1">
    <source>
        <dbReference type="SAM" id="MobiDB-lite"/>
    </source>
</evidence>
<evidence type="ECO:0000256" key="2">
    <source>
        <dbReference type="SAM" id="Phobius"/>
    </source>
</evidence>
<dbReference type="SUPFAM" id="SSF53474">
    <property type="entry name" value="alpha/beta-Hydrolases"/>
    <property type="match status" value="1"/>
</dbReference>
<dbReference type="Proteomes" id="UP000254291">
    <property type="component" value="Unassembled WGS sequence"/>
</dbReference>
<protein>
    <submittedName>
        <fullName evidence="4">PE-PPE domain-containing protein</fullName>
    </submittedName>
</protein>
<keyword evidence="2" id="KW-0472">Membrane</keyword>
<evidence type="ECO:0000259" key="3">
    <source>
        <dbReference type="Pfam" id="PF08237"/>
    </source>
</evidence>
<feature type="transmembrane region" description="Helical" evidence="2">
    <location>
        <begin position="21"/>
        <end position="42"/>
    </location>
</feature>
<reference evidence="4 5" key="1">
    <citation type="submission" date="2018-06" db="EMBL/GenBank/DDBJ databases">
        <authorList>
            <consortium name="Pathogen Informatics"/>
            <person name="Doyle S."/>
        </authorList>
    </citation>
    <scope>NUCLEOTIDE SEQUENCE [LARGE SCALE GENOMIC DNA]</scope>
    <source>
        <strain evidence="4 5">NCTC10742</strain>
    </source>
</reference>
<keyword evidence="2" id="KW-0812">Transmembrane</keyword>
<keyword evidence="2" id="KW-1133">Transmembrane helix</keyword>
<gene>
    <name evidence="4" type="ORF">NCTC10742_00932</name>
</gene>
<name>A0A378SH66_9MYCO</name>
<dbReference type="InterPro" id="IPR029058">
    <property type="entry name" value="AB_hydrolase_fold"/>
</dbReference>
<sequence length="436" mass="45840">MGKHRVTGGRRPRTERRGVKAAVSAAAVAAAAVGGAVVLGAAPTLSISPQLAASLHYLRGTNIGGIPTDQQYEDFITTVIDGSGVMEPDGPYQKVPYNAGLRPFSHGGFDDLSYDDSVEQGLELLAAQEPAPGDVIFGFSQGAVVASLYKATHTGNTYILVGNPSRPNGGVMQRFNGAKIPLLDVTFGGATPNNGVDGAPGDLTIDVTRQYDGWADFPRYLWNPVAIANAIAGIALIHGATQFELTAEQLEEAKASGDSDYYQFDADSNTHYYVIRTYPIPLLMPLDPFLSDSAMAALDAPLRKFIETAYDRADYSEPARASLFKPWGADRSSAQTADVVETTEPVAVEAVEADAEDTARSASRNSGKRSVDTESEESEGSGESEVADEALSSDPVEEQDTAAGEDHAESPDTDTDSTSETAADSDSSDDGADTAA</sequence>
<dbReference type="EMBL" id="UGQM01000001">
    <property type="protein sequence ID" value="STZ41725.1"/>
    <property type="molecule type" value="Genomic_DNA"/>
</dbReference>
<feature type="compositionally biased region" description="Acidic residues" evidence="1">
    <location>
        <begin position="426"/>
        <end position="436"/>
    </location>
</feature>
<dbReference type="AlphaFoldDB" id="A0A378SH66"/>
<feature type="region of interest" description="Disordered" evidence="1">
    <location>
        <begin position="349"/>
        <end position="436"/>
    </location>
</feature>
<evidence type="ECO:0000313" key="4">
    <source>
        <dbReference type="EMBL" id="STZ41725.1"/>
    </source>
</evidence>
<accession>A0A378SH66</accession>
<dbReference type="Gene3D" id="3.40.50.1820">
    <property type="entry name" value="alpha/beta hydrolase"/>
    <property type="match status" value="1"/>
</dbReference>
<feature type="compositionally biased region" description="Acidic residues" evidence="1">
    <location>
        <begin position="373"/>
        <end position="388"/>
    </location>
</feature>
<dbReference type="InterPro" id="IPR013228">
    <property type="entry name" value="PE-PPE_C"/>
</dbReference>
<dbReference type="RefSeq" id="WP_115326610.1">
    <property type="nucleotide sequence ID" value="NZ_JACKST010000065.1"/>
</dbReference>
<dbReference type="Pfam" id="PF08237">
    <property type="entry name" value="PE-PPE"/>
    <property type="match status" value="1"/>
</dbReference>